<name>A0AA42CMR7_9HYPH</name>
<dbReference type="RefSeq" id="WP_282589355.1">
    <property type="nucleotide sequence ID" value="NZ_JAMOIM010000080.1"/>
</dbReference>
<evidence type="ECO:0000256" key="1">
    <source>
        <dbReference type="SAM" id="Phobius"/>
    </source>
</evidence>
<dbReference type="PANTHER" id="PTHR42910">
    <property type="entry name" value="TRANSPORTER SCO4007-RELATED"/>
    <property type="match status" value="1"/>
</dbReference>
<evidence type="ECO:0008006" key="4">
    <source>
        <dbReference type="Google" id="ProtNLM"/>
    </source>
</evidence>
<protein>
    <recommendedName>
        <fullName evidence="4">MFS transporter</fullName>
    </recommendedName>
</protein>
<keyword evidence="1" id="KW-0812">Transmembrane</keyword>
<dbReference type="EMBL" id="JAMOIM010000080">
    <property type="protein sequence ID" value="MCW6512979.1"/>
    <property type="molecule type" value="Genomic_DNA"/>
</dbReference>
<dbReference type="SUPFAM" id="SSF103473">
    <property type="entry name" value="MFS general substrate transporter"/>
    <property type="match status" value="1"/>
</dbReference>
<feature type="transmembrane region" description="Helical" evidence="1">
    <location>
        <begin position="87"/>
        <end position="107"/>
    </location>
</feature>
<organism evidence="2 3">
    <name type="scientific">Lichenifustis flavocetrariae</name>
    <dbReference type="NCBI Taxonomy" id="2949735"/>
    <lineage>
        <taxon>Bacteria</taxon>
        <taxon>Pseudomonadati</taxon>
        <taxon>Pseudomonadota</taxon>
        <taxon>Alphaproteobacteria</taxon>
        <taxon>Hyphomicrobiales</taxon>
        <taxon>Lichenihabitantaceae</taxon>
        <taxon>Lichenifustis</taxon>
    </lineage>
</organism>
<dbReference type="Gene3D" id="1.20.1250.20">
    <property type="entry name" value="MFS general substrate transporter like domains"/>
    <property type="match status" value="1"/>
</dbReference>
<dbReference type="AlphaFoldDB" id="A0AA42CMR7"/>
<dbReference type="InterPro" id="IPR036259">
    <property type="entry name" value="MFS_trans_sf"/>
</dbReference>
<feature type="transmembrane region" description="Helical" evidence="1">
    <location>
        <begin position="28"/>
        <end position="50"/>
    </location>
</feature>
<dbReference type="PANTHER" id="PTHR42910:SF1">
    <property type="entry name" value="MAJOR FACILITATOR SUPERFAMILY (MFS) PROFILE DOMAIN-CONTAINING PROTEIN"/>
    <property type="match status" value="1"/>
</dbReference>
<dbReference type="Proteomes" id="UP001165667">
    <property type="component" value="Unassembled WGS sequence"/>
</dbReference>
<keyword evidence="3" id="KW-1185">Reference proteome</keyword>
<feature type="transmembrane region" description="Helical" evidence="1">
    <location>
        <begin position="62"/>
        <end position="81"/>
    </location>
</feature>
<proteinExistence type="predicted"/>
<comment type="caution">
    <text evidence="2">The sequence shown here is derived from an EMBL/GenBank/DDBJ whole genome shotgun (WGS) entry which is preliminary data.</text>
</comment>
<gene>
    <name evidence="2" type="ORF">M8523_34500</name>
</gene>
<evidence type="ECO:0000313" key="2">
    <source>
        <dbReference type="EMBL" id="MCW6512979.1"/>
    </source>
</evidence>
<keyword evidence="1" id="KW-1133">Transmembrane helix</keyword>
<sequence>MTLVIAAIAFSVFSMFWTGINFLLSSPPFSYSVSRIGLVGLVGLAGALAARRAGRLHDRGSSAGATGAALVLALLSLLIAGLGSRSIAAVLLAVLLLDVAIQAVNVLNQTRMLSIDPAARSRLNTAFVVANFIGGAIRSASAGFLWGQGMVPHHTWSGVVDRGGAVGLGQPAEGALRA</sequence>
<reference evidence="2" key="1">
    <citation type="submission" date="2022-05" db="EMBL/GenBank/DDBJ databases">
        <authorList>
            <person name="Pankratov T."/>
        </authorList>
    </citation>
    <scope>NUCLEOTIDE SEQUENCE</scope>
    <source>
        <strain evidence="2">BP6-180914</strain>
    </source>
</reference>
<feature type="transmembrane region" description="Helical" evidence="1">
    <location>
        <begin position="128"/>
        <end position="147"/>
    </location>
</feature>
<accession>A0AA42CMR7</accession>
<evidence type="ECO:0000313" key="3">
    <source>
        <dbReference type="Proteomes" id="UP001165667"/>
    </source>
</evidence>
<keyword evidence="1" id="KW-0472">Membrane</keyword>